<reference evidence="3 4" key="1">
    <citation type="submission" date="2019-09" db="EMBL/GenBank/DDBJ databases">
        <title>Draft genome of the ectomycorrhizal ascomycete Sphaerosporella brunnea.</title>
        <authorList>
            <consortium name="DOE Joint Genome Institute"/>
            <person name="Benucci G.M."/>
            <person name="Marozzi G."/>
            <person name="Antonielli L."/>
            <person name="Sanchez S."/>
            <person name="Marco P."/>
            <person name="Wang X."/>
            <person name="Falini L.B."/>
            <person name="Barry K."/>
            <person name="Haridas S."/>
            <person name="Lipzen A."/>
            <person name="Labutti K."/>
            <person name="Grigoriev I.V."/>
            <person name="Murat C."/>
            <person name="Martin F."/>
            <person name="Albertini E."/>
            <person name="Donnini D."/>
            <person name="Bonito G."/>
        </authorList>
    </citation>
    <scope>NUCLEOTIDE SEQUENCE [LARGE SCALE GENOMIC DNA]</scope>
    <source>
        <strain evidence="3 4">Sb_GMNB300</strain>
    </source>
</reference>
<comment type="caution">
    <text evidence="3">The sequence shown here is derived from an EMBL/GenBank/DDBJ whole genome shotgun (WGS) entry which is preliminary data.</text>
</comment>
<proteinExistence type="predicted"/>
<evidence type="ECO:0000313" key="4">
    <source>
        <dbReference type="Proteomes" id="UP000326924"/>
    </source>
</evidence>
<dbReference type="OrthoDB" id="10522030at2759"/>
<keyword evidence="4" id="KW-1185">Reference proteome</keyword>
<dbReference type="EMBL" id="VXIS01000314">
    <property type="protein sequence ID" value="KAA8894747.1"/>
    <property type="molecule type" value="Genomic_DNA"/>
</dbReference>
<protein>
    <submittedName>
        <fullName evidence="3">Uncharacterized protein</fullName>
    </submittedName>
</protein>
<dbReference type="InParanoid" id="A0A5J5EHZ9"/>
<evidence type="ECO:0000256" key="1">
    <source>
        <dbReference type="SAM" id="Coils"/>
    </source>
</evidence>
<feature type="region of interest" description="Disordered" evidence="2">
    <location>
        <begin position="1"/>
        <end position="54"/>
    </location>
</feature>
<dbReference type="AlphaFoldDB" id="A0A5J5EHZ9"/>
<organism evidence="3 4">
    <name type="scientific">Sphaerosporella brunnea</name>
    <dbReference type="NCBI Taxonomy" id="1250544"/>
    <lineage>
        <taxon>Eukaryota</taxon>
        <taxon>Fungi</taxon>
        <taxon>Dikarya</taxon>
        <taxon>Ascomycota</taxon>
        <taxon>Pezizomycotina</taxon>
        <taxon>Pezizomycetes</taxon>
        <taxon>Pezizales</taxon>
        <taxon>Pyronemataceae</taxon>
        <taxon>Sphaerosporella</taxon>
    </lineage>
</organism>
<sequence length="161" mass="18693">MFKRPEIVDLTSATPPPSHPSPRRFKVPSPTKRKVRFPKSRSKRQEDWISDEEPYAADAEKPFRLSEIISSTPEQLKTPARKVTRLQHTKDAEIRRLKEKLREKDAEMNKMKAYMQEVQEAQRAAIGVLEQVLQWKRGRDAAIIKLEAFSKTIEDGPRELS</sequence>
<feature type="compositionally biased region" description="Basic residues" evidence="2">
    <location>
        <begin position="21"/>
        <end position="42"/>
    </location>
</feature>
<dbReference type="Proteomes" id="UP000326924">
    <property type="component" value="Unassembled WGS sequence"/>
</dbReference>
<gene>
    <name evidence="3" type="ORF">FN846DRAFT_386369</name>
</gene>
<name>A0A5J5EHZ9_9PEZI</name>
<evidence type="ECO:0000256" key="2">
    <source>
        <dbReference type="SAM" id="MobiDB-lite"/>
    </source>
</evidence>
<feature type="coiled-coil region" evidence="1">
    <location>
        <begin position="94"/>
        <end position="124"/>
    </location>
</feature>
<keyword evidence="1" id="KW-0175">Coiled coil</keyword>
<accession>A0A5J5EHZ9</accession>
<evidence type="ECO:0000313" key="3">
    <source>
        <dbReference type="EMBL" id="KAA8894747.1"/>
    </source>
</evidence>